<dbReference type="AlphaFoldDB" id="A0AAN8YYK8"/>
<feature type="transmembrane region" description="Helical" evidence="1">
    <location>
        <begin position="12"/>
        <end position="37"/>
    </location>
</feature>
<dbReference type="InterPro" id="IPR004864">
    <property type="entry name" value="LEA_2"/>
</dbReference>
<keyword evidence="1" id="KW-1133">Transmembrane helix</keyword>
<dbReference type="SUPFAM" id="SSF117070">
    <property type="entry name" value="LEA14-like"/>
    <property type="match status" value="1"/>
</dbReference>
<reference evidence="3 4" key="1">
    <citation type="submission" date="2023-12" db="EMBL/GenBank/DDBJ databases">
        <title>A high-quality genome assembly for Dillenia turbinata (Dilleniales).</title>
        <authorList>
            <person name="Chanderbali A."/>
        </authorList>
    </citation>
    <scope>NUCLEOTIDE SEQUENCE [LARGE SCALE GENOMIC DNA]</scope>
    <source>
        <strain evidence="3">LSX21</strain>
        <tissue evidence="3">Leaf</tissue>
    </source>
</reference>
<dbReference type="PANTHER" id="PTHR31852">
    <property type="entry name" value="LATE EMBRYOGENESIS ABUNDANT (LEA) HYDROXYPROLINE-RICH GLYCOPROTEIN FAMILY"/>
    <property type="match status" value="1"/>
</dbReference>
<evidence type="ECO:0000256" key="1">
    <source>
        <dbReference type="SAM" id="Phobius"/>
    </source>
</evidence>
<dbReference type="EMBL" id="JBAMMX010000021">
    <property type="protein sequence ID" value="KAK6919979.1"/>
    <property type="molecule type" value="Genomic_DNA"/>
</dbReference>
<evidence type="ECO:0000313" key="4">
    <source>
        <dbReference type="Proteomes" id="UP001370490"/>
    </source>
</evidence>
<name>A0AAN8YYK8_9MAGN</name>
<dbReference type="Pfam" id="PF03168">
    <property type="entry name" value="LEA_2"/>
    <property type="match status" value="1"/>
</dbReference>
<keyword evidence="1" id="KW-0472">Membrane</keyword>
<dbReference type="InterPro" id="IPR055301">
    <property type="entry name" value="Lea14-like_2"/>
</dbReference>
<comment type="caution">
    <text evidence="3">The sequence shown here is derived from an EMBL/GenBank/DDBJ whole genome shotgun (WGS) entry which is preliminary data.</text>
</comment>
<protein>
    <submittedName>
        <fullName evidence="3">Late embryogenesis abundant protein, LEA_2 subgroup</fullName>
    </submittedName>
</protein>
<keyword evidence="4" id="KW-1185">Reference proteome</keyword>
<accession>A0AAN8YYK8</accession>
<evidence type="ECO:0000313" key="3">
    <source>
        <dbReference type="EMBL" id="KAK6919979.1"/>
    </source>
</evidence>
<keyword evidence="1" id="KW-0812">Transmembrane</keyword>
<proteinExistence type="predicted"/>
<organism evidence="3 4">
    <name type="scientific">Dillenia turbinata</name>
    <dbReference type="NCBI Taxonomy" id="194707"/>
    <lineage>
        <taxon>Eukaryota</taxon>
        <taxon>Viridiplantae</taxon>
        <taxon>Streptophyta</taxon>
        <taxon>Embryophyta</taxon>
        <taxon>Tracheophyta</taxon>
        <taxon>Spermatophyta</taxon>
        <taxon>Magnoliopsida</taxon>
        <taxon>eudicotyledons</taxon>
        <taxon>Gunneridae</taxon>
        <taxon>Pentapetalae</taxon>
        <taxon>Dilleniales</taxon>
        <taxon>Dilleniaceae</taxon>
        <taxon>Dillenia</taxon>
    </lineage>
</organism>
<dbReference type="Gene3D" id="2.60.40.1820">
    <property type="match status" value="1"/>
</dbReference>
<feature type="domain" description="Late embryogenesis abundant protein LEA-2 subgroup" evidence="2">
    <location>
        <begin position="72"/>
        <end position="178"/>
    </location>
</feature>
<sequence>MHRPDRSPNKSPTNLASCIVATIFLFFILAIALIVFFCLFRPKDPQISVTSVRFPTFSLSNNTVNFTFSQYASVTNPNRYSLSHYDSSLSLLYSSSQVGFIFIPAGQIPPGRTQYMTATFSVQSFPLIATAPQYGGFGEGLAVVAPPPTMEIESRLKMAGRVRVLVVFTHRVETSVRCSVVIEIVGFVYGNVRRLFEAQLYKLLSWIGIPNIQAFKATKHSSIQGSVFFLPTWFSGLPHRSIVSVCRPRFDYIENLPLMSLFSEIHIPLLGDACNCFTSISVIKSLHYQYLKREDCNVSSLMIIDLKSSSSGFCTEMGKARVKSLKQLKPVLFYDGTNSIPYQQLTRQCLLVGAAQIHSNKPAPSPSAEIVQTTPSLLQQPARKGEFIITRRAKANNHADPSRAIKQKPFDKLNNYCIPSEEVAVMSVRNKIEAQNRSITQLRDKIELIFRENQKNLVLI</sequence>
<dbReference type="Proteomes" id="UP001370490">
    <property type="component" value="Unassembled WGS sequence"/>
</dbReference>
<gene>
    <name evidence="3" type="ORF">RJ641_015883</name>
</gene>
<evidence type="ECO:0000259" key="2">
    <source>
        <dbReference type="Pfam" id="PF03168"/>
    </source>
</evidence>